<dbReference type="Gene3D" id="2.20.110.10">
    <property type="entry name" value="Histone H3 K4-specific methyltransferase SET7/9 N-terminal domain"/>
    <property type="match status" value="4"/>
</dbReference>
<dbReference type="PANTHER" id="PTHR43215">
    <property type="entry name" value="RADIAL SPOKE HEAD 1 HOMOLOG"/>
    <property type="match status" value="1"/>
</dbReference>
<comment type="caution">
    <text evidence="3">The sequence shown here is derived from an EMBL/GenBank/DDBJ whole genome shotgun (WGS) entry which is preliminary data.</text>
</comment>
<keyword evidence="4" id="KW-1185">Reference proteome</keyword>
<dbReference type="EMBL" id="CAJNDS010002418">
    <property type="protein sequence ID" value="CAE7466935.1"/>
    <property type="molecule type" value="Genomic_DNA"/>
</dbReference>
<feature type="region of interest" description="Disordered" evidence="2">
    <location>
        <begin position="1"/>
        <end position="39"/>
    </location>
</feature>
<feature type="compositionally biased region" description="Pro residues" evidence="2">
    <location>
        <begin position="1"/>
        <end position="10"/>
    </location>
</feature>
<dbReference type="PANTHER" id="PTHR43215:SF14">
    <property type="entry name" value="RADIAL SPOKE HEAD 1 HOMOLOG"/>
    <property type="match status" value="1"/>
</dbReference>
<evidence type="ECO:0000256" key="2">
    <source>
        <dbReference type="SAM" id="MobiDB-lite"/>
    </source>
</evidence>
<dbReference type="AlphaFoldDB" id="A0A812S9Q7"/>
<reference evidence="3" key="1">
    <citation type="submission" date="2021-02" db="EMBL/GenBank/DDBJ databases">
        <authorList>
            <person name="Dougan E. K."/>
            <person name="Rhodes N."/>
            <person name="Thang M."/>
            <person name="Chan C."/>
        </authorList>
    </citation>
    <scope>NUCLEOTIDE SEQUENCE</scope>
</reference>
<keyword evidence="1" id="KW-0677">Repeat</keyword>
<feature type="compositionally biased region" description="Low complexity" evidence="2">
    <location>
        <begin position="117"/>
        <end position="130"/>
    </location>
</feature>
<feature type="region of interest" description="Disordered" evidence="2">
    <location>
        <begin position="107"/>
        <end position="146"/>
    </location>
</feature>
<protein>
    <submittedName>
        <fullName evidence="3">MORN1 protein</fullName>
    </submittedName>
</protein>
<dbReference type="InterPro" id="IPR003409">
    <property type="entry name" value="MORN"/>
</dbReference>
<dbReference type="Proteomes" id="UP000604046">
    <property type="component" value="Unassembled WGS sequence"/>
</dbReference>
<name>A0A812S9Q7_9DINO</name>
<evidence type="ECO:0000313" key="3">
    <source>
        <dbReference type="EMBL" id="CAE7466935.1"/>
    </source>
</evidence>
<dbReference type="InterPro" id="IPR011993">
    <property type="entry name" value="PH-like_dom_sf"/>
</dbReference>
<proteinExistence type="predicted"/>
<accession>A0A812S9Q7</accession>
<feature type="compositionally biased region" description="Acidic residues" evidence="2">
    <location>
        <begin position="131"/>
        <end position="140"/>
    </location>
</feature>
<gene>
    <name evidence="3" type="primary">MORN1</name>
    <name evidence="3" type="ORF">SNAT2548_LOCUS26097</name>
</gene>
<feature type="region of interest" description="Disordered" evidence="2">
    <location>
        <begin position="374"/>
        <end position="394"/>
    </location>
</feature>
<evidence type="ECO:0000256" key="1">
    <source>
        <dbReference type="ARBA" id="ARBA00022737"/>
    </source>
</evidence>
<dbReference type="SMART" id="SM00698">
    <property type="entry name" value="MORN"/>
    <property type="match status" value="7"/>
</dbReference>
<sequence length="588" mass="65001">MSHRPPPPQGFPGVKRRAPEGDLSLVLVPPPPTCLPGSKADRLLEDETKCRGFGCEGASGTRTSRSLVLAPPPPIGLPCAPRAPLSDSCFLAPPPPVGLPEVAGRLSTPGLPNAEPSHSVVVSNSCSASESGEDSDDDVPVENGERHRSDMEVLLAHRSSLLRTTSRQTRLSEDIPASAHELARETRSEDQHPFKPSKLSFFERVFRHGGSDFREAGGRQSMLHQLQQDMAGLDDAWFGRWSSLLSKEGLSCTKVATNGKPYARRLHVDCRNMIVEIHGGRSGTVGILLDDVVDVCKDLESSEFARYRQHNARHEHKEMACRALILHTPARSFSFLFANASQRDVFGQFLMYLLKKRRGTMSVDTVSAATTARDDVDELPASEASSYPPKEGRGKVAYPDSSWYEGDFSAHQRHGQGTLHLLDGSKHECQWQNDERHGPGREHWADGTVFRGHYVHGLRHGQGVMTWPEGSRYTGLFERGRANGDGELVRTDNSVYRGQFKEDCMSGDGCMQWVDGVEYKGQFEANRRHGFGKMVWTSGKWKSYEGSWKAGVQHGRGILTDQKDVAYVGHFLDGKIDHWEGNPPDSGF</sequence>
<organism evidence="3 4">
    <name type="scientific">Symbiodinium natans</name>
    <dbReference type="NCBI Taxonomy" id="878477"/>
    <lineage>
        <taxon>Eukaryota</taxon>
        <taxon>Sar</taxon>
        <taxon>Alveolata</taxon>
        <taxon>Dinophyceae</taxon>
        <taxon>Suessiales</taxon>
        <taxon>Symbiodiniaceae</taxon>
        <taxon>Symbiodinium</taxon>
    </lineage>
</organism>
<dbReference type="Pfam" id="PF02493">
    <property type="entry name" value="MORN"/>
    <property type="match status" value="6"/>
</dbReference>
<dbReference type="Gene3D" id="2.30.29.30">
    <property type="entry name" value="Pleckstrin-homology domain (PH domain)/Phosphotyrosine-binding domain (PTB)"/>
    <property type="match status" value="1"/>
</dbReference>
<dbReference type="OrthoDB" id="430347at2759"/>
<dbReference type="SUPFAM" id="SSF82185">
    <property type="entry name" value="Histone H3 K4-specific methyltransferase SET7/9 N-terminal domain"/>
    <property type="match status" value="1"/>
</dbReference>
<dbReference type="GO" id="GO:0005829">
    <property type="term" value="C:cytosol"/>
    <property type="evidence" value="ECO:0007669"/>
    <property type="project" value="TreeGrafter"/>
</dbReference>
<evidence type="ECO:0000313" key="4">
    <source>
        <dbReference type="Proteomes" id="UP000604046"/>
    </source>
</evidence>